<dbReference type="AlphaFoldDB" id="Q8KNW3"/>
<sequence length="60" mass="7074">MENTNNILKEISINFQLSATFIKLRYSKFYSNNIFILITFSFSNCSNTIKYLRDKVILSL</sequence>
<organism evidence="1">
    <name type="scientific">Bacillus thuringiensis subsp. israelensis</name>
    <dbReference type="NCBI Taxonomy" id="1430"/>
    <lineage>
        <taxon>Bacteria</taxon>
        <taxon>Bacillati</taxon>
        <taxon>Bacillota</taxon>
        <taxon>Bacilli</taxon>
        <taxon>Bacillales</taxon>
        <taxon>Bacillaceae</taxon>
        <taxon>Bacillus</taxon>
        <taxon>Bacillus cereus group</taxon>
    </lineage>
</organism>
<accession>Q8KNW3</accession>
<keyword evidence="1" id="KW-0614">Plasmid</keyword>
<dbReference type="EMBL" id="KY352353">
    <property type="protein sequence ID" value="ASO64493.1"/>
    <property type="molecule type" value="Genomic_DNA"/>
</dbReference>
<proteinExistence type="predicted"/>
<name>Q8KNW3_BACTI</name>
<evidence type="ECO:0000313" key="1">
    <source>
        <dbReference type="EMBL" id="ASO64493.1"/>
    </source>
</evidence>
<geneLocation type="plasmid" evidence="1">
    <name>pT0124-4</name>
</geneLocation>
<protein>
    <submittedName>
        <fullName evidence="1">Uncharacterized protein</fullName>
    </submittedName>
</protein>
<reference evidence="1" key="1">
    <citation type="submission" date="2016-12" db="EMBL/GenBank/DDBJ databases">
        <title>Bacillus turingiensis from Tocantins.</title>
        <authorList>
            <person name="Alves G.B."/>
            <person name="Melo F.L."/>
            <person name="Campos F.S."/>
            <person name="Correa R.F.T."/>
            <person name="Ribeiro B.M."/>
            <person name="Aguiar R.W.S."/>
        </authorList>
    </citation>
    <scope>NUCLEOTIDE SEQUENCE</scope>
    <source>
        <strain evidence="1">1.24</strain>
        <plasmid evidence="1">pT0124-4</plasmid>
    </source>
</reference>